<protein>
    <submittedName>
        <fullName evidence="2">Lipid asymmetry maintenance protein MlaB</fullName>
    </submittedName>
</protein>
<feature type="domain" description="STAS" evidence="1">
    <location>
        <begin position="1"/>
        <end position="102"/>
    </location>
</feature>
<dbReference type="PROSITE" id="PS50801">
    <property type="entry name" value="STAS"/>
    <property type="match status" value="1"/>
</dbReference>
<comment type="caution">
    <text evidence="2">The sequence shown here is derived from an EMBL/GenBank/DDBJ whole genome shotgun (WGS) entry which is preliminary data.</text>
</comment>
<dbReference type="InterPro" id="IPR002645">
    <property type="entry name" value="STAS_dom"/>
</dbReference>
<dbReference type="EMBL" id="JBIGIA010000005">
    <property type="protein sequence ID" value="MFG6456838.1"/>
    <property type="molecule type" value="Genomic_DNA"/>
</dbReference>
<dbReference type="InterPro" id="IPR036513">
    <property type="entry name" value="STAS_dom_sf"/>
</dbReference>
<reference evidence="2 3" key="1">
    <citation type="submission" date="2024-09" db="EMBL/GenBank/DDBJ databases">
        <title>Novel species of the genus Pelomonas and Roseateles isolated from streams.</title>
        <authorList>
            <person name="Lu H."/>
        </authorList>
    </citation>
    <scope>NUCLEOTIDE SEQUENCE [LARGE SCALE GENOMIC DNA]</scope>
    <source>
        <strain evidence="2 3">BYS96W</strain>
    </source>
</reference>
<evidence type="ECO:0000259" key="1">
    <source>
        <dbReference type="PROSITE" id="PS50801"/>
    </source>
</evidence>
<dbReference type="Pfam" id="PF13466">
    <property type="entry name" value="STAS_2"/>
    <property type="match status" value="1"/>
</dbReference>
<gene>
    <name evidence="2" type="ORF">ACG00X_08330</name>
</gene>
<dbReference type="RefSeq" id="WP_394487615.1">
    <property type="nucleotide sequence ID" value="NZ_JBIGIA010000005.1"/>
</dbReference>
<evidence type="ECO:0000313" key="3">
    <source>
        <dbReference type="Proteomes" id="UP001606305"/>
    </source>
</evidence>
<evidence type="ECO:0000313" key="2">
    <source>
        <dbReference type="EMBL" id="MFG6456838.1"/>
    </source>
</evidence>
<sequence>MDALALPSELSIYTAAELHPQWLAWAGEAAAAGGEALVDGQAVDQVDGAGVQLLVALQRGLAARDCVLRLQAPSRPLSEACAALGLADWLRDLQPATTPEAA</sequence>
<dbReference type="Gene3D" id="3.30.750.24">
    <property type="entry name" value="STAS domain"/>
    <property type="match status" value="1"/>
</dbReference>
<proteinExistence type="predicted"/>
<organism evidence="2 3">
    <name type="scientific">Pelomonas nitida</name>
    <dbReference type="NCBI Taxonomy" id="3299027"/>
    <lineage>
        <taxon>Bacteria</taxon>
        <taxon>Pseudomonadati</taxon>
        <taxon>Pseudomonadota</taxon>
        <taxon>Betaproteobacteria</taxon>
        <taxon>Burkholderiales</taxon>
        <taxon>Sphaerotilaceae</taxon>
        <taxon>Roseateles</taxon>
    </lineage>
</organism>
<name>A0ABW7G4I2_9BURK</name>
<dbReference type="InterPro" id="IPR058548">
    <property type="entry name" value="MlaB-like_STAS"/>
</dbReference>
<dbReference type="PANTHER" id="PTHR35849:SF2">
    <property type="entry name" value="BLR2341 PROTEIN"/>
    <property type="match status" value="1"/>
</dbReference>
<dbReference type="PANTHER" id="PTHR35849">
    <property type="entry name" value="BLR2341 PROTEIN"/>
    <property type="match status" value="1"/>
</dbReference>
<keyword evidence="3" id="KW-1185">Reference proteome</keyword>
<dbReference type="Proteomes" id="UP001606305">
    <property type="component" value="Unassembled WGS sequence"/>
</dbReference>
<dbReference type="InterPro" id="IPR052746">
    <property type="entry name" value="MlaB_ABC_Transporter"/>
</dbReference>
<dbReference type="SUPFAM" id="SSF52091">
    <property type="entry name" value="SpoIIaa-like"/>
    <property type="match status" value="1"/>
</dbReference>
<accession>A0ABW7G4I2</accession>